<feature type="compositionally biased region" description="Basic residues" evidence="1">
    <location>
        <begin position="46"/>
        <end position="61"/>
    </location>
</feature>
<organism evidence="2">
    <name type="scientific">uncultured Rubrobacteraceae bacterium</name>
    <dbReference type="NCBI Taxonomy" id="349277"/>
    <lineage>
        <taxon>Bacteria</taxon>
        <taxon>Bacillati</taxon>
        <taxon>Actinomycetota</taxon>
        <taxon>Rubrobacteria</taxon>
        <taxon>Rubrobacterales</taxon>
        <taxon>Rubrobacteraceae</taxon>
        <taxon>environmental samples</taxon>
    </lineage>
</organism>
<reference evidence="2" key="1">
    <citation type="submission" date="2020-02" db="EMBL/GenBank/DDBJ databases">
        <authorList>
            <person name="Meier V. D."/>
        </authorList>
    </citation>
    <scope>NUCLEOTIDE SEQUENCE</scope>
    <source>
        <strain evidence="2">AVDCRST_MAG12</strain>
    </source>
</reference>
<proteinExistence type="predicted"/>
<feature type="region of interest" description="Disordered" evidence="1">
    <location>
        <begin position="1"/>
        <end position="61"/>
    </location>
</feature>
<dbReference type="AlphaFoldDB" id="A0A6J4RTH6"/>
<protein>
    <submittedName>
        <fullName evidence="2">Uncharacterized protein</fullName>
    </submittedName>
</protein>
<sequence>GPRTGREQNRPVHRHGDRNRGRHRRGPRPGAGQPRPRHRGGDSHRGGARWRVRGAKGRGWL</sequence>
<feature type="compositionally biased region" description="Basic and acidic residues" evidence="1">
    <location>
        <begin position="1"/>
        <end position="10"/>
    </location>
</feature>
<feature type="non-terminal residue" evidence="2">
    <location>
        <position position="1"/>
    </location>
</feature>
<evidence type="ECO:0000313" key="2">
    <source>
        <dbReference type="EMBL" id="CAA9481726.1"/>
    </source>
</evidence>
<evidence type="ECO:0000256" key="1">
    <source>
        <dbReference type="SAM" id="MobiDB-lite"/>
    </source>
</evidence>
<feature type="compositionally biased region" description="Basic residues" evidence="1">
    <location>
        <begin position="11"/>
        <end position="27"/>
    </location>
</feature>
<accession>A0A6J4RTH6</accession>
<dbReference type="EMBL" id="CADCVK010000238">
    <property type="protein sequence ID" value="CAA9481726.1"/>
    <property type="molecule type" value="Genomic_DNA"/>
</dbReference>
<name>A0A6J4RTH6_9ACTN</name>
<feature type="non-terminal residue" evidence="2">
    <location>
        <position position="61"/>
    </location>
</feature>
<gene>
    <name evidence="2" type="ORF">AVDCRST_MAG12-1547</name>
</gene>